<proteinExistence type="predicted"/>
<comment type="subcellular location">
    <subcellularLocation>
        <location evidence="1">Nucleus</location>
    </subcellularLocation>
</comment>
<keyword evidence="8" id="KW-1185">Reference proteome</keyword>
<evidence type="ECO:0000256" key="4">
    <source>
        <dbReference type="ARBA" id="ARBA00023242"/>
    </source>
</evidence>
<evidence type="ECO:0000256" key="1">
    <source>
        <dbReference type="ARBA" id="ARBA00004123"/>
    </source>
</evidence>
<evidence type="ECO:0000259" key="6">
    <source>
        <dbReference type="PROSITE" id="PS51821"/>
    </source>
</evidence>
<dbReference type="InterPro" id="IPR021740">
    <property type="entry name" value="Velvet"/>
</dbReference>
<feature type="compositionally biased region" description="Polar residues" evidence="5">
    <location>
        <begin position="375"/>
        <end position="385"/>
    </location>
</feature>
<dbReference type="Gene3D" id="2.60.40.3960">
    <property type="entry name" value="Velvet domain"/>
    <property type="match status" value="1"/>
</dbReference>
<dbReference type="OrthoDB" id="5599552at2759"/>
<dbReference type="Proteomes" id="UP000603453">
    <property type="component" value="Unassembled WGS sequence"/>
</dbReference>
<dbReference type="PROSITE" id="PS51821">
    <property type="entry name" value="VELVET"/>
    <property type="match status" value="1"/>
</dbReference>
<feature type="domain" description="Velvet" evidence="6">
    <location>
        <begin position="21"/>
        <end position="193"/>
    </location>
</feature>
<dbReference type="AlphaFoldDB" id="A0A8H7R2M1"/>
<evidence type="ECO:0000313" key="7">
    <source>
        <dbReference type="EMBL" id="KAG2202765.1"/>
    </source>
</evidence>
<dbReference type="PANTHER" id="PTHR33572:SF18">
    <property type="entry name" value="SPORE DEVELOPMENT REGULATOR VOSA"/>
    <property type="match status" value="1"/>
</dbReference>
<dbReference type="PANTHER" id="PTHR33572">
    <property type="entry name" value="SPORE DEVELOPMENT REGULATOR VOSA"/>
    <property type="match status" value="1"/>
</dbReference>
<evidence type="ECO:0000313" key="8">
    <source>
        <dbReference type="Proteomes" id="UP000603453"/>
    </source>
</evidence>
<organism evidence="7 8">
    <name type="scientific">Mucor saturninus</name>
    <dbReference type="NCBI Taxonomy" id="64648"/>
    <lineage>
        <taxon>Eukaryota</taxon>
        <taxon>Fungi</taxon>
        <taxon>Fungi incertae sedis</taxon>
        <taxon>Mucoromycota</taxon>
        <taxon>Mucoromycotina</taxon>
        <taxon>Mucoromycetes</taxon>
        <taxon>Mucorales</taxon>
        <taxon>Mucorineae</taxon>
        <taxon>Mucoraceae</taxon>
        <taxon>Mucor</taxon>
    </lineage>
</organism>
<protein>
    <recommendedName>
        <fullName evidence="6">Velvet domain-containing protein</fullName>
    </recommendedName>
</protein>
<keyword evidence="2" id="KW-0805">Transcription regulation</keyword>
<keyword evidence="3" id="KW-0804">Transcription</keyword>
<dbReference type="Pfam" id="PF11754">
    <property type="entry name" value="Velvet"/>
    <property type="match status" value="2"/>
</dbReference>
<reference evidence="7" key="1">
    <citation type="submission" date="2020-12" db="EMBL/GenBank/DDBJ databases">
        <title>Metabolic potential, ecology and presence of endohyphal bacteria is reflected in genomic diversity of Mucoromycotina.</title>
        <authorList>
            <person name="Muszewska A."/>
            <person name="Okrasinska A."/>
            <person name="Steczkiewicz K."/>
            <person name="Drgas O."/>
            <person name="Orlowska M."/>
            <person name="Perlinska-Lenart U."/>
            <person name="Aleksandrzak-Piekarczyk T."/>
            <person name="Szatraj K."/>
            <person name="Zielenkiewicz U."/>
            <person name="Pilsyk S."/>
            <person name="Malc E."/>
            <person name="Mieczkowski P."/>
            <person name="Kruszewska J.S."/>
            <person name="Biernat P."/>
            <person name="Pawlowska J."/>
        </authorList>
    </citation>
    <scope>NUCLEOTIDE SEQUENCE</scope>
    <source>
        <strain evidence="7">WA0000017839</strain>
    </source>
</reference>
<evidence type="ECO:0000256" key="5">
    <source>
        <dbReference type="SAM" id="MobiDB-lite"/>
    </source>
</evidence>
<comment type="caution">
    <text evidence="7">The sequence shown here is derived from an EMBL/GenBank/DDBJ whole genome shotgun (WGS) entry which is preliminary data.</text>
</comment>
<sequence length="476" mass="54473">MSRGSVSHSYEYISTYSNAIQQIVSDRFVLKIRQQPIQTRLSTTNERDRRPLDPPPIVQIELDNSTPQETQDFLQNPYLFMCVSLVHPTTHEEIINSNHNTLSGQSSSSMYKLKDINNHDGGFFVFGDVSVKLEGQFRLKFSMFEISKLGATNLKSIYSNPFQVYPSKSFPGMLESTFLSRSFSDQGVRIRIRKEHRVQMTGSRKRKLSSQDEALELDERPSFVDRSHIIYQQQQQKKFIQPQPPNAYPIHYQRTPQYHWSPIQENGGSSYDNRRGSLNSIMTASSDSSLNPRRLSHIDRRPSVPFSPPHQPYDSSRVVIGSNDHNDYNHKNHYQAPHHYPINIHHRSNMIPSPPPQSSLFKPELRRSSLDDALSNHSSQRQSADPNYYNPTYHRESRRMSLQQPNPQIIHPPSRVGGSLSSGEVIHLPPLRSIVSSNTLQPDSPKHHYQQQDGIGEVDAAVAMMQLASRRQAEGK</sequence>
<evidence type="ECO:0000256" key="3">
    <source>
        <dbReference type="ARBA" id="ARBA00023163"/>
    </source>
</evidence>
<dbReference type="GO" id="GO:0005634">
    <property type="term" value="C:nucleus"/>
    <property type="evidence" value="ECO:0007669"/>
    <property type="project" value="UniProtKB-SubCell"/>
</dbReference>
<evidence type="ECO:0000256" key="2">
    <source>
        <dbReference type="ARBA" id="ARBA00023015"/>
    </source>
</evidence>
<feature type="region of interest" description="Disordered" evidence="5">
    <location>
        <begin position="370"/>
        <end position="397"/>
    </location>
</feature>
<name>A0A8H7R2M1_9FUNG</name>
<gene>
    <name evidence="7" type="ORF">INT47_004789</name>
</gene>
<dbReference type="InterPro" id="IPR038491">
    <property type="entry name" value="Velvet_dom_sf"/>
</dbReference>
<accession>A0A8H7R2M1</accession>
<feature type="compositionally biased region" description="Polar residues" evidence="5">
    <location>
        <begin position="260"/>
        <end position="291"/>
    </location>
</feature>
<feature type="region of interest" description="Disordered" evidence="5">
    <location>
        <begin position="260"/>
        <end position="335"/>
    </location>
</feature>
<feature type="non-terminal residue" evidence="7">
    <location>
        <position position="1"/>
    </location>
</feature>
<keyword evidence="4" id="KW-0539">Nucleus</keyword>
<dbReference type="EMBL" id="JAEPRD010000057">
    <property type="protein sequence ID" value="KAG2202765.1"/>
    <property type="molecule type" value="Genomic_DNA"/>
</dbReference>
<dbReference type="InterPro" id="IPR037525">
    <property type="entry name" value="Velvet_dom"/>
</dbReference>